<comment type="similarity">
    <text evidence="8">Belongs to the dicarboxylate/amino acid:cation symporter (DAACS) (TC 2.A.23) family.</text>
</comment>
<sequence length="540" mass="58143">MSSFQGDVIHLDPMIPRDETNKDKRASVSKKLPKHEVVFCGKLKIKKETLLVVLTVAGVCLGLLIGSLLRLTKPSDTAVLLITFPGEILMRMLKMLIIPIIITSVITGLANLDMKKSGKMGAHAAAYYLSTTTLAVILGMLLVSAIQPGNPRIRQTHSVGEAQKTVSTLDTFLDLIRNLFPDNIIAACFQVAQTKLTETPANILDLAANITNLTTNASAESEVYHVKVSRTLERIPNTNILGIIVFCIFFGIILSNLGSEGKPVKEFFSILNTIFMKMIVAVIWYSPIGICSLIAGNLVKMGSLSDLIETLGLYMLTVIVGLTIHGLITLPLIFYIVTRTNAYRFYAGVFQAWLTALGTASSAGTLPLTMQCLEENLKIDKRVTQFVLPLGATMNMDGTALLEGVAAITIAQMYQYSLTFGQLVTISVTATLASVGAAAIPSAGLITLLLVLSAIGVPTEAVGLLWSIDWFLDRLRTSVNVLGDCIGAGIVQHLHKNDLEAAASPVELMPEEGMSFRKSDINDDGICDSGLVMSSTKTLP</sequence>
<evidence type="ECO:0000256" key="8">
    <source>
        <dbReference type="RuleBase" id="RU361216"/>
    </source>
</evidence>
<feature type="transmembrane region" description="Helical" evidence="8">
    <location>
        <begin position="240"/>
        <end position="257"/>
    </location>
</feature>
<dbReference type="InterPro" id="IPR036458">
    <property type="entry name" value="Na:dicarbo_symporter_sf"/>
</dbReference>
<keyword evidence="10" id="KW-1185">Reference proteome</keyword>
<organism evidence="9 10">
    <name type="scientific">Clavelina lepadiformis</name>
    <name type="common">Light-bulb sea squirt</name>
    <name type="synonym">Ascidia lepadiformis</name>
    <dbReference type="NCBI Taxonomy" id="159417"/>
    <lineage>
        <taxon>Eukaryota</taxon>
        <taxon>Metazoa</taxon>
        <taxon>Chordata</taxon>
        <taxon>Tunicata</taxon>
        <taxon>Ascidiacea</taxon>
        <taxon>Aplousobranchia</taxon>
        <taxon>Clavelinidae</taxon>
        <taxon>Clavelina</taxon>
    </lineage>
</organism>
<protein>
    <recommendedName>
        <fullName evidence="8">Amino acid transporter</fullName>
    </recommendedName>
</protein>
<comment type="subcellular location">
    <subcellularLocation>
        <location evidence="1 8">Membrane</location>
        <topology evidence="1 8">Multi-pass membrane protein</topology>
    </subcellularLocation>
</comment>
<dbReference type="PANTHER" id="PTHR11958">
    <property type="entry name" value="SODIUM/DICARBOXYLATE SYMPORTER-RELATED"/>
    <property type="match status" value="1"/>
</dbReference>
<name>A0ABP0FX96_CLALP</name>
<comment type="caution">
    <text evidence="9">The sequence shown here is derived from an EMBL/GenBank/DDBJ whole genome shotgun (WGS) entry which is preliminary data.</text>
</comment>
<feature type="transmembrane region" description="Helical" evidence="8">
    <location>
        <begin position="124"/>
        <end position="146"/>
    </location>
</feature>
<evidence type="ECO:0000256" key="1">
    <source>
        <dbReference type="ARBA" id="ARBA00004141"/>
    </source>
</evidence>
<dbReference type="SUPFAM" id="SSF118215">
    <property type="entry name" value="Proton glutamate symport protein"/>
    <property type="match status" value="1"/>
</dbReference>
<keyword evidence="2 8" id="KW-0813">Transport</keyword>
<evidence type="ECO:0000313" key="9">
    <source>
        <dbReference type="EMBL" id="CAK8683923.1"/>
    </source>
</evidence>
<keyword evidence="7" id="KW-0325">Glycoprotein</keyword>
<feature type="transmembrane region" description="Helical" evidence="8">
    <location>
        <begin position="420"/>
        <end position="440"/>
    </location>
</feature>
<evidence type="ECO:0000256" key="5">
    <source>
        <dbReference type="ARBA" id="ARBA00022989"/>
    </source>
</evidence>
<feature type="transmembrane region" description="Helical" evidence="8">
    <location>
        <begin position="50"/>
        <end position="72"/>
    </location>
</feature>
<dbReference type="InterPro" id="IPR018107">
    <property type="entry name" value="Na-dicarboxylate_symporter_CS"/>
</dbReference>
<dbReference type="InterPro" id="IPR001991">
    <property type="entry name" value="Na-dicarboxylate_symporter"/>
</dbReference>
<evidence type="ECO:0000256" key="6">
    <source>
        <dbReference type="ARBA" id="ARBA00023136"/>
    </source>
</evidence>
<feature type="transmembrane region" description="Helical" evidence="8">
    <location>
        <begin position="446"/>
        <end position="468"/>
    </location>
</feature>
<keyword evidence="5 8" id="KW-1133">Transmembrane helix</keyword>
<dbReference type="Pfam" id="PF00375">
    <property type="entry name" value="SDF"/>
    <property type="match status" value="1"/>
</dbReference>
<dbReference type="Proteomes" id="UP001642483">
    <property type="component" value="Unassembled WGS sequence"/>
</dbReference>
<dbReference type="InterPro" id="IPR050746">
    <property type="entry name" value="DAACS"/>
</dbReference>
<evidence type="ECO:0000256" key="2">
    <source>
        <dbReference type="ARBA" id="ARBA00022448"/>
    </source>
</evidence>
<dbReference type="PROSITE" id="PS00713">
    <property type="entry name" value="NA_DICARBOXYL_SYMP_1"/>
    <property type="match status" value="1"/>
</dbReference>
<evidence type="ECO:0000256" key="3">
    <source>
        <dbReference type="ARBA" id="ARBA00022692"/>
    </source>
</evidence>
<keyword evidence="6 8" id="KW-0472">Membrane</keyword>
<gene>
    <name evidence="9" type="ORF">CVLEPA_LOCUS14934</name>
</gene>
<dbReference type="PANTHER" id="PTHR11958:SF99">
    <property type="entry name" value="SODIUM-DEPENDENT EXCITATORY AMINO ACID TRANSPORTER GLT-6-RELATED"/>
    <property type="match status" value="1"/>
</dbReference>
<dbReference type="PRINTS" id="PR00173">
    <property type="entry name" value="EDTRNSPORT"/>
</dbReference>
<feature type="transmembrane region" description="Helical" evidence="8">
    <location>
        <begin position="311"/>
        <end position="338"/>
    </location>
</feature>
<reference evidence="9 10" key="1">
    <citation type="submission" date="2024-02" db="EMBL/GenBank/DDBJ databases">
        <authorList>
            <person name="Daric V."/>
            <person name="Darras S."/>
        </authorList>
    </citation>
    <scope>NUCLEOTIDE SEQUENCE [LARGE SCALE GENOMIC DNA]</scope>
</reference>
<accession>A0ABP0FX96</accession>
<evidence type="ECO:0000313" key="10">
    <source>
        <dbReference type="Proteomes" id="UP001642483"/>
    </source>
</evidence>
<keyword evidence="3 8" id="KW-0812">Transmembrane</keyword>
<dbReference type="EMBL" id="CAWYQH010000097">
    <property type="protein sequence ID" value="CAK8683923.1"/>
    <property type="molecule type" value="Genomic_DNA"/>
</dbReference>
<evidence type="ECO:0000256" key="7">
    <source>
        <dbReference type="ARBA" id="ARBA00023180"/>
    </source>
</evidence>
<feature type="transmembrane region" description="Helical" evidence="8">
    <location>
        <begin position="92"/>
        <end position="112"/>
    </location>
</feature>
<dbReference type="Gene3D" id="1.10.3860.10">
    <property type="entry name" value="Sodium:dicarboxylate symporter"/>
    <property type="match status" value="1"/>
</dbReference>
<evidence type="ECO:0000256" key="4">
    <source>
        <dbReference type="ARBA" id="ARBA00022847"/>
    </source>
</evidence>
<feature type="transmembrane region" description="Helical" evidence="8">
    <location>
        <begin position="278"/>
        <end position="299"/>
    </location>
</feature>
<keyword evidence="4 8" id="KW-0769">Symport</keyword>
<proteinExistence type="inferred from homology"/>